<feature type="transmembrane region" description="Helical" evidence="8">
    <location>
        <begin position="12"/>
        <end position="35"/>
    </location>
</feature>
<dbReference type="Pfam" id="PF00083">
    <property type="entry name" value="Sugar_tr"/>
    <property type="match status" value="1"/>
</dbReference>
<evidence type="ECO:0000256" key="5">
    <source>
        <dbReference type="ARBA" id="ARBA00022692"/>
    </source>
</evidence>
<dbReference type="Gene3D" id="1.20.1250.20">
    <property type="entry name" value="MFS general substrate transporter like domains"/>
    <property type="match status" value="1"/>
</dbReference>
<dbReference type="Proteomes" id="UP001152888">
    <property type="component" value="Unassembled WGS sequence"/>
</dbReference>
<dbReference type="InterPro" id="IPR020846">
    <property type="entry name" value="MFS_dom"/>
</dbReference>
<dbReference type="SUPFAM" id="SSF103473">
    <property type="entry name" value="MFS general substrate transporter"/>
    <property type="match status" value="1"/>
</dbReference>
<accession>A0A9P0LMV3</accession>
<feature type="transmembrane region" description="Helical" evidence="8">
    <location>
        <begin position="172"/>
        <end position="190"/>
    </location>
</feature>
<dbReference type="GO" id="GO:0005886">
    <property type="term" value="C:plasma membrane"/>
    <property type="evidence" value="ECO:0007669"/>
    <property type="project" value="UniProtKB-SubCell"/>
</dbReference>
<organism evidence="10 11">
    <name type="scientific">Acanthoscelides obtectus</name>
    <name type="common">Bean weevil</name>
    <name type="synonym">Bruchus obtectus</name>
    <dbReference type="NCBI Taxonomy" id="200917"/>
    <lineage>
        <taxon>Eukaryota</taxon>
        <taxon>Metazoa</taxon>
        <taxon>Ecdysozoa</taxon>
        <taxon>Arthropoda</taxon>
        <taxon>Hexapoda</taxon>
        <taxon>Insecta</taxon>
        <taxon>Pterygota</taxon>
        <taxon>Neoptera</taxon>
        <taxon>Endopterygota</taxon>
        <taxon>Coleoptera</taxon>
        <taxon>Polyphaga</taxon>
        <taxon>Cucujiformia</taxon>
        <taxon>Chrysomeloidea</taxon>
        <taxon>Chrysomelidae</taxon>
        <taxon>Bruchinae</taxon>
        <taxon>Bruchini</taxon>
        <taxon>Acanthoscelides</taxon>
    </lineage>
</organism>
<dbReference type="InterPro" id="IPR005829">
    <property type="entry name" value="Sugar_transporter_CS"/>
</dbReference>
<feature type="transmembrane region" description="Helical" evidence="8">
    <location>
        <begin position="145"/>
        <end position="166"/>
    </location>
</feature>
<evidence type="ECO:0000256" key="3">
    <source>
        <dbReference type="ARBA" id="ARBA00022475"/>
    </source>
</evidence>
<feature type="transmembrane region" description="Helical" evidence="8">
    <location>
        <begin position="391"/>
        <end position="412"/>
    </location>
</feature>
<evidence type="ECO:0000259" key="9">
    <source>
        <dbReference type="PROSITE" id="PS50850"/>
    </source>
</evidence>
<keyword evidence="3" id="KW-1003">Cell membrane</keyword>
<evidence type="ECO:0000256" key="7">
    <source>
        <dbReference type="ARBA" id="ARBA00023136"/>
    </source>
</evidence>
<evidence type="ECO:0000256" key="6">
    <source>
        <dbReference type="ARBA" id="ARBA00022989"/>
    </source>
</evidence>
<evidence type="ECO:0000313" key="11">
    <source>
        <dbReference type="Proteomes" id="UP001152888"/>
    </source>
</evidence>
<feature type="transmembrane region" description="Helical" evidence="8">
    <location>
        <begin position="257"/>
        <end position="277"/>
    </location>
</feature>
<keyword evidence="4" id="KW-0762">Sugar transport</keyword>
<keyword evidence="5 8" id="KW-0812">Transmembrane</keyword>
<dbReference type="PANTHER" id="PTHR48021:SF46">
    <property type="entry name" value="MAJOR FACILITATOR SUPERFAMILY (MFS) PROFILE DOMAIN-CONTAINING PROTEIN"/>
    <property type="match status" value="1"/>
</dbReference>
<feature type="domain" description="Major facilitator superfamily (MFS) profile" evidence="9">
    <location>
        <begin position="18"/>
        <end position="444"/>
    </location>
</feature>
<evidence type="ECO:0000256" key="1">
    <source>
        <dbReference type="ARBA" id="ARBA00004651"/>
    </source>
</evidence>
<dbReference type="OrthoDB" id="6133115at2759"/>
<comment type="caution">
    <text evidence="10">The sequence shown here is derived from an EMBL/GenBank/DDBJ whole genome shotgun (WGS) entry which is preliminary data.</text>
</comment>
<gene>
    <name evidence="10" type="ORF">ACAOBT_LOCUS22686</name>
</gene>
<evidence type="ECO:0000256" key="8">
    <source>
        <dbReference type="SAM" id="Phobius"/>
    </source>
</evidence>
<dbReference type="FunFam" id="1.20.1250.20:FF:000218">
    <property type="entry name" value="facilitated trehalose transporter Tret1"/>
    <property type="match status" value="1"/>
</dbReference>
<keyword evidence="7 8" id="KW-0472">Membrane</keyword>
<name>A0A9P0LMV3_ACAOB</name>
<evidence type="ECO:0000313" key="10">
    <source>
        <dbReference type="EMBL" id="CAH1995570.1"/>
    </source>
</evidence>
<feature type="transmembrane region" description="Helical" evidence="8">
    <location>
        <begin position="111"/>
        <end position="133"/>
    </location>
</feature>
<evidence type="ECO:0000256" key="2">
    <source>
        <dbReference type="ARBA" id="ARBA00022448"/>
    </source>
</evidence>
<sequence>MLEDLRRDFQRSWPQILAIAIGCLGTLNTGFQYAWTSPYIIQITKDKIDYHISEDEAAYFAIIPPLAMMLTCPASSYLTKIIGPKKGFLLTTIPNLLNWILIATAEQAYVFYIARFFVGVSDGIMFTSFPAYIGEISTPKVRGTFGNGPTLAIYLGEFLINLLGMYLDAKQSSYVCSTVPVLFGILFPLMPESPYYLLTKGREEDARKSLKWFRRKQDIEEPFQQLKADVERQMSEKGTWKELLLVRSNRKALIGGLFLRLSQQFSGLQVFAVYTLYIFEKAGTNLNPRMSTIVFVAIVLILNSISCCTSEYLGRKRAYIISLAVCTLFLWIIGIYFCIDQFQPQIDLSFFQWLPLAGLICYTIFASFGISIIPSLMLGELFSASIKSKGLSVLVVALGAGTTTMYYLFYFFNSTYGMYFPFIFFAVCSTISTALSNWLVPETKGMTLEQIQQSLSKKKSETTS</sequence>
<dbReference type="InterPro" id="IPR005828">
    <property type="entry name" value="MFS_sugar_transport-like"/>
</dbReference>
<dbReference type="EMBL" id="CAKOFQ010007232">
    <property type="protein sequence ID" value="CAH1995570.1"/>
    <property type="molecule type" value="Genomic_DNA"/>
</dbReference>
<feature type="transmembrane region" description="Helical" evidence="8">
    <location>
        <begin position="357"/>
        <end position="379"/>
    </location>
</feature>
<dbReference type="PANTHER" id="PTHR48021">
    <property type="match status" value="1"/>
</dbReference>
<proteinExistence type="predicted"/>
<feature type="transmembrane region" description="Helical" evidence="8">
    <location>
        <begin position="57"/>
        <end position="75"/>
    </location>
</feature>
<keyword evidence="11" id="KW-1185">Reference proteome</keyword>
<reference evidence="10" key="1">
    <citation type="submission" date="2022-03" db="EMBL/GenBank/DDBJ databases">
        <authorList>
            <person name="Sayadi A."/>
        </authorList>
    </citation>
    <scope>NUCLEOTIDE SEQUENCE</scope>
</reference>
<keyword evidence="2" id="KW-0813">Transport</keyword>
<feature type="transmembrane region" description="Helical" evidence="8">
    <location>
        <begin position="318"/>
        <end position="337"/>
    </location>
</feature>
<dbReference type="PROSITE" id="PS00217">
    <property type="entry name" value="SUGAR_TRANSPORT_2"/>
    <property type="match status" value="1"/>
</dbReference>
<protein>
    <recommendedName>
        <fullName evidence="9">Major facilitator superfamily (MFS) profile domain-containing protein</fullName>
    </recommendedName>
</protein>
<feature type="transmembrane region" description="Helical" evidence="8">
    <location>
        <begin position="289"/>
        <end position="306"/>
    </location>
</feature>
<dbReference type="PROSITE" id="PS50850">
    <property type="entry name" value="MFS"/>
    <property type="match status" value="1"/>
</dbReference>
<dbReference type="InterPro" id="IPR036259">
    <property type="entry name" value="MFS_trans_sf"/>
</dbReference>
<comment type="subcellular location">
    <subcellularLocation>
        <location evidence="1">Cell membrane</location>
        <topology evidence="1">Multi-pass membrane protein</topology>
    </subcellularLocation>
</comment>
<keyword evidence="6 8" id="KW-1133">Transmembrane helix</keyword>
<dbReference type="InterPro" id="IPR050549">
    <property type="entry name" value="MFS_Trehalose_Transporter"/>
</dbReference>
<feature type="transmembrane region" description="Helical" evidence="8">
    <location>
        <begin position="418"/>
        <end position="440"/>
    </location>
</feature>
<dbReference type="GO" id="GO:0022857">
    <property type="term" value="F:transmembrane transporter activity"/>
    <property type="evidence" value="ECO:0007669"/>
    <property type="project" value="InterPro"/>
</dbReference>
<dbReference type="AlphaFoldDB" id="A0A9P0LMV3"/>
<dbReference type="PROSITE" id="PS51257">
    <property type="entry name" value="PROKAR_LIPOPROTEIN"/>
    <property type="match status" value="1"/>
</dbReference>
<evidence type="ECO:0000256" key="4">
    <source>
        <dbReference type="ARBA" id="ARBA00022597"/>
    </source>
</evidence>